<keyword evidence="1" id="KW-0547">Nucleotide-binding</keyword>
<evidence type="ECO:0000256" key="2">
    <source>
        <dbReference type="ARBA" id="ARBA00022801"/>
    </source>
</evidence>
<dbReference type="SUPFAM" id="SSF52540">
    <property type="entry name" value="P-loop containing nucleoside triphosphate hydrolases"/>
    <property type="match status" value="1"/>
</dbReference>
<keyword evidence="3" id="KW-0143">Chaperone</keyword>
<dbReference type="GO" id="GO:0000166">
    <property type="term" value="F:nucleotide binding"/>
    <property type="evidence" value="ECO:0007669"/>
    <property type="project" value="UniProtKB-KW"/>
</dbReference>
<reference evidence="9" key="1">
    <citation type="submission" date="2020-01" db="EMBL/GenBank/DDBJ databases">
        <authorList>
            <person name="Fang Y."/>
            <person name="Sun R."/>
            <person name="Nie L."/>
            <person name="He J."/>
            <person name="Hao L."/>
            <person name="Wang L."/>
            <person name="Su S."/>
            <person name="Lv E."/>
            <person name="Zhang Z."/>
            <person name="Xie R."/>
            <person name="Liu H."/>
        </authorList>
    </citation>
    <scope>NUCLEOTIDE SEQUENCE [LARGE SCALE GENOMIC DNA]</scope>
    <source>
        <strain evidence="9">XCT-53</strain>
    </source>
</reference>
<comment type="function">
    <text evidence="5">Zinc chaperone that directly transfers zinc cofactor to target proteins, thereby activating them. Zinc is transferred from the CXCC motif in the GTPase domain to the zinc binding site in target proteins in a process requiring GTP hydrolysis.</text>
</comment>
<dbReference type="InterPro" id="IPR036627">
    <property type="entry name" value="CobW-likC_sf"/>
</dbReference>
<dbReference type="Proteomes" id="UP000586722">
    <property type="component" value="Unassembled WGS sequence"/>
</dbReference>
<keyword evidence="9" id="KW-1185">Reference proteome</keyword>
<name>A0A7X5F4I2_9HYPH</name>
<dbReference type="Pfam" id="PF07683">
    <property type="entry name" value="CobW_C"/>
    <property type="match status" value="1"/>
</dbReference>
<gene>
    <name evidence="8" type="ORF">GWI72_15150</name>
</gene>
<organism evidence="8 9">
    <name type="scientific">Pannonibacter tanglangensis</name>
    <dbReference type="NCBI Taxonomy" id="2750084"/>
    <lineage>
        <taxon>Bacteria</taxon>
        <taxon>Pseudomonadati</taxon>
        <taxon>Pseudomonadota</taxon>
        <taxon>Alphaproteobacteria</taxon>
        <taxon>Hyphomicrobiales</taxon>
        <taxon>Stappiaceae</taxon>
        <taxon>Pannonibacter</taxon>
    </lineage>
</organism>
<dbReference type="GO" id="GO:0005737">
    <property type="term" value="C:cytoplasm"/>
    <property type="evidence" value="ECO:0007669"/>
    <property type="project" value="TreeGrafter"/>
</dbReference>
<dbReference type="PANTHER" id="PTHR13748:SF62">
    <property type="entry name" value="COBW DOMAIN-CONTAINING PROTEIN"/>
    <property type="match status" value="1"/>
</dbReference>
<dbReference type="InterPro" id="IPR051316">
    <property type="entry name" value="Zinc-reg_GTPase_activator"/>
</dbReference>
<evidence type="ECO:0000256" key="6">
    <source>
        <dbReference type="ARBA" id="ARBA00049117"/>
    </source>
</evidence>
<keyword evidence="2" id="KW-0378">Hydrolase</keyword>
<evidence type="ECO:0000256" key="4">
    <source>
        <dbReference type="ARBA" id="ARBA00034320"/>
    </source>
</evidence>
<dbReference type="InterPro" id="IPR003495">
    <property type="entry name" value="CobW/HypB/UreG_nucleotide-bd"/>
</dbReference>
<comment type="similarity">
    <text evidence="4">Belongs to the SIMIBI class G3E GTPase family. ZNG1 subfamily.</text>
</comment>
<evidence type="ECO:0000256" key="1">
    <source>
        <dbReference type="ARBA" id="ARBA00022741"/>
    </source>
</evidence>
<evidence type="ECO:0000256" key="5">
    <source>
        <dbReference type="ARBA" id="ARBA00045658"/>
    </source>
</evidence>
<evidence type="ECO:0000313" key="9">
    <source>
        <dbReference type="Proteomes" id="UP000586722"/>
    </source>
</evidence>
<dbReference type="SMART" id="SM00833">
    <property type="entry name" value="CobW_C"/>
    <property type="match status" value="1"/>
</dbReference>
<dbReference type="Pfam" id="PF02492">
    <property type="entry name" value="cobW"/>
    <property type="match status" value="1"/>
</dbReference>
<feature type="domain" description="CobW C-terminal" evidence="7">
    <location>
        <begin position="262"/>
        <end position="357"/>
    </location>
</feature>
<comment type="caution">
    <text evidence="8">The sequence shown here is derived from an EMBL/GenBank/DDBJ whole genome shotgun (WGS) entry which is preliminary data.</text>
</comment>
<dbReference type="CDD" id="cd03112">
    <property type="entry name" value="CobW-like"/>
    <property type="match status" value="1"/>
</dbReference>
<protein>
    <submittedName>
        <fullName evidence="8">GTP-binding protein</fullName>
    </submittedName>
</protein>
<dbReference type="InterPro" id="IPR027417">
    <property type="entry name" value="P-loop_NTPase"/>
</dbReference>
<evidence type="ECO:0000256" key="3">
    <source>
        <dbReference type="ARBA" id="ARBA00023186"/>
    </source>
</evidence>
<dbReference type="PANTHER" id="PTHR13748">
    <property type="entry name" value="COBW-RELATED"/>
    <property type="match status" value="1"/>
</dbReference>
<dbReference type="Gene3D" id="3.40.50.300">
    <property type="entry name" value="P-loop containing nucleotide triphosphate hydrolases"/>
    <property type="match status" value="1"/>
</dbReference>
<dbReference type="EMBL" id="JAABLQ010000002">
    <property type="protein sequence ID" value="NBN79612.1"/>
    <property type="molecule type" value="Genomic_DNA"/>
</dbReference>
<accession>A0A7X5F4I2</accession>
<dbReference type="GO" id="GO:0016787">
    <property type="term" value="F:hydrolase activity"/>
    <property type="evidence" value="ECO:0007669"/>
    <property type="project" value="UniProtKB-KW"/>
</dbReference>
<comment type="catalytic activity">
    <reaction evidence="6">
        <text>GTP + H2O = GDP + phosphate + H(+)</text>
        <dbReference type="Rhea" id="RHEA:19669"/>
        <dbReference type="ChEBI" id="CHEBI:15377"/>
        <dbReference type="ChEBI" id="CHEBI:15378"/>
        <dbReference type="ChEBI" id="CHEBI:37565"/>
        <dbReference type="ChEBI" id="CHEBI:43474"/>
        <dbReference type="ChEBI" id="CHEBI:58189"/>
    </reaction>
    <physiologicalReaction direction="left-to-right" evidence="6">
        <dbReference type="Rhea" id="RHEA:19670"/>
    </physiologicalReaction>
</comment>
<evidence type="ECO:0000313" key="8">
    <source>
        <dbReference type="EMBL" id="NBN79612.1"/>
    </source>
</evidence>
<dbReference type="AlphaFoldDB" id="A0A7X5F4I2"/>
<proteinExistence type="inferred from homology"/>
<evidence type="ECO:0000259" key="7">
    <source>
        <dbReference type="SMART" id="SM00833"/>
    </source>
</evidence>
<sequence length="380" mass="39994">MTGATPLPLTVLTGFLGAGKTTLLNRLLRQPALDGTLAIINEFGAIGLDHLLVETSEERFALLDNGCICCTVRDDLVTTLTEILARRDTGELASVSRILIETTGLADPVPVLHTLLVAPALSGRLAVEGVVTAVDAVNGLATLNAHPEAVKQVGLAERIVITKTDLASDAELERLRIALGLINPAARVLEADMGHVAAARLLGTGFDPDALGRAAADWFASATAPAGFVCSDPQASDPGHVHGPGCGHHLPAAVAGGGHAGIETHAFVIDQPLSSPAFSRWLEYLTLLKGESLLRMKGLVELDDDRDRPLLVQGVQHVLHPPVRLPAWPDQTRGTRLVFIVRGIPRDVIERTLARFADVDAAAIKNPARDVMAASGNMAA</sequence>
<dbReference type="SUPFAM" id="SSF90002">
    <property type="entry name" value="Hypothetical protein YjiA, C-terminal domain"/>
    <property type="match status" value="1"/>
</dbReference>
<dbReference type="RefSeq" id="WP_161709239.1">
    <property type="nucleotide sequence ID" value="NZ_JAABLQ010000002.1"/>
</dbReference>
<dbReference type="Gene3D" id="3.30.1220.10">
    <property type="entry name" value="CobW-like, C-terminal domain"/>
    <property type="match status" value="1"/>
</dbReference>
<dbReference type="InterPro" id="IPR011629">
    <property type="entry name" value="CobW-like_C"/>
</dbReference>